<evidence type="ECO:0000313" key="4">
    <source>
        <dbReference type="Proteomes" id="UP000245137"/>
    </source>
</evidence>
<feature type="chain" id="PRO_5015607164" description="Chemotaxis protein MotC" evidence="2">
    <location>
        <begin position="24"/>
        <end position="385"/>
    </location>
</feature>
<feature type="signal peptide" evidence="2">
    <location>
        <begin position="1"/>
        <end position="23"/>
    </location>
</feature>
<feature type="compositionally biased region" description="Low complexity" evidence="1">
    <location>
        <begin position="368"/>
        <end position="385"/>
    </location>
</feature>
<organism evidence="3 4">
    <name type="scientific">Methylosinus sporium</name>
    <dbReference type="NCBI Taxonomy" id="428"/>
    <lineage>
        <taxon>Bacteria</taxon>
        <taxon>Pseudomonadati</taxon>
        <taxon>Pseudomonadota</taxon>
        <taxon>Alphaproteobacteria</taxon>
        <taxon>Hyphomicrobiales</taxon>
        <taxon>Methylocystaceae</taxon>
        <taxon>Methylosinus</taxon>
    </lineage>
</organism>
<proteinExistence type="predicted"/>
<feature type="region of interest" description="Disordered" evidence="1">
    <location>
        <begin position="342"/>
        <end position="385"/>
    </location>
</feature>
<reference evidence="3 4" key="1">
    <citation type="journal article" date="2018" name="Appl. Microbiol. Biotechnol.">
        <title>Co-cultivation of the strictly anaerobic methanogen Methanosarcina barkeri with aerobic methanotrophs in an oxygen-limited membrane bioreactor.</title>
        <authorList>
            <person name="In 't Zandt M.H."/>
            <person name="van den Bosch T.J.M."/>
            <person name="Rijkers R."/>
            <person name="van Kessel M.A.H.J."/>
            <person name="Jetten M.S.M."/>
            <person name="Welte C.U."/>
        </authorList>
    </citation>
    <scope>NUCLEOTIDE SEQUENCE [LARGE SCALE GENOMIC DNA]</scope>
    <source>
        <strain evidence="3 4">DSM 17706</strain>
    </source>
</reference>
<keyword evidence="2" id="KW-0732">Signal</keyword>
<protein>
    <recommendedName>
        <fullName evidence="5">Chemotaxis protein MotC</fullName>
    </recommendedName>
</protein>
<name>A0A2U1SRV3_METSR</name>
<dbReference type="AlphaFoldDB" id="A0A2U1SRV3"/>
<dbReference type="Proteomes" id="UP000245137">
    <property type="component" value="Unassembled WGS sequence"/>
</dbReference>
<comment type="caution">
    <text evidence="3">The sequence shown here is derived from an EMBL/GenBank/DDBJ whole genome shotgun (WGS) entry which is preliminary data.</text>
</comment>
<feature type="compositionally biased region" description="Low complexity" evidence="1">
    <location>
        <begin position="348"/>
        <end position="357"/>
    </location>
</feature>
<keyword evidence="4" id="KW-1185">Reference proteome</keyword>
<evidence type="ECO:0000313" key="3">
    <source>
        <dbReference type="EMBL" id="PWB94335.1"/>
    </source>
</evidence>
<gene>
    <name evidence="3" type="ORF">C5689_08410</name>
</gene>
<evidence type="ECO:0000256" key="1">
    <source>
        <dbReference type="SAM" id="MobiDB-lite"/>
    </source>
</evidence>
<sequence>MRTSARAILAAGLILGLSFCADAGELTEQVRALNTLQGAMVQGAAGARGAIPAQIERIEQLVSSLDAESWKERSNSAAAAIFLFCGGPSRTIRKVLDAQLVPAADTPLVAGAVAYAEGRNAEAAKLLTPIDARSLGDTLAAHLALIQGGLLIATDRAKARDLFDLSRLLMPSSLVEEAALRREMSIVDAAKDPVKFLVLGRRYGAQYAKSPFARNYWDEMRAATLRAAAIGDNSRLGEFRALLKGASPALRFETHMGVARQAILSGRVALATTETQYAGPLADSPVGRARVELYRAALAGLAGDFETAEVEFEKIDPKMLPAADVEVRDIVTAAISRLRGESEGVSSAAPTAPALEAARPESTIERGAQQALSDADALLQRATRR</sequence>
<dbReference type="EMBL" id="PUIV01000009">
    <property type="protein sequence ID" value="PWB94335.1"/>
    <property type="molecule type" value="Genomic_DNA"/>
</dbReference>
<accession>A0A2U1SRV3</accession>
<dbReference type="RefSeq" id="WP_108916827.1">
    <property type="nucleotide sequence ID" value="NZ_BGJY01000003.1"/>
</dbReference>
<dbReference type="OrthoDB" id="9812933at2"/>
<evidence type="ECO:0008006" key="5">
    <source>
        <dbReference type="Google" id="ProtNLM"/>
    </source>
</evidence>
<evidence type="ECO:0000256" key="2">
    <source>
        <dbReference type="SAM" id="SignalP"/>
    </source>
</evidence>